<organism evidence="2 3">
    <name type="scientific">Oribacterium sinus</name>
    <dbReference type="NCBI Taxonomy" id="237576"/>
    <lineage>
        <taxon>Bacteria</taxon>
        <taxon>Bacillati</taxon>
        <taxon>Bacillota</taxon>
        <taxon>Clostridia</taxon>
        <taxon>Lachnospirales</taxon>
        <taxon>Lachnospiraceae</taxon>
        <taxon>Oribacterium</taxon>
    </lineage>
</organism>
<dbReference type="EMBL" id="JACHHH010000008">
    <property type="protein sequence ID" value="MBB6041735.1"/>
    <property type="molecule type" value="Genomic_DNA"/>
</dbReference>
<keyword evidence="1" id="KW-1133">Transmembrane helix</keyword>
<comment type="caution">
    <text evidence="2">The sequence shown here is derived from an EMBL/GenBank/DDBJ whole genome shotgun (WGS) entry which is preliminary data.</text>
</comment>
<name>A0A7W9W2A0_9FIRM</name>
<feature type="transmembrane region" description="Helical" evidence="1">
    <location>
        <begin position="20"/>
        <end position="47"/>
    </location>
</feature>
<evidence type="ECO:0008006" key="4">
    <source>
        <dbReference type="Google" id="ProtNLM"/>
    </source>
</evidence>
<dbReference type="Proteomes" id="UP000522163">
    <property type="component" value="Unassembled WGS sequence"/>
</dbReference>
<dbReference type="AlphaFoldDB" id="A0A7W9W2A0"/>
<evidence type="ECO:0000313" key="2">
    <source>
        <dbReference type="EMBL" id="MBB6041735.1"/>
    </source>
</evidence>
<keyword evidence="1" id="KW-0472">Membrane</keyword>
<gene>
    <name evidence="2" type="ORF">HNQ46_001725</name>
</gene>
<protein>
    <recommendedName>
        <fullName evidence="4">PrgI family protein</fullName>
    </recommendedName>
</protein>
<sequence>MMDSKKPLYIPVKTLDSDDLIEGIGILEISICGVALLIILIISVILARIFTNNLVGIGFAVFSTIATVSTIRRDNCNENLIQKIMFILRFLKKQKIYLFDRNGEEIL</sequence>
<feature type="transmembrane region" description="Helical" evidence="1">
    <location>
        <begin position="54"/>
        <end position="71"/>
    </location>
</feature>
<accession>A0A7W9W2A0</accession>
<keyword evidence="1" id="KW-0812">Transmembrane</keyword>
<reference evidence="2 3" key="1">
    <citation type="submission" date="2020-08" db="EMBL/GenBank/DDBJ databases">
        <title>Genomic Encyclopedia of Type Strains, Phase IV (KMG-IV): sequencing the most valuable type-strain genomes for metagenomic binning, comparative biology and taxonomic classification.</title>
        <authorList>
            <person name="Goeker M."/>
        </authorList>
    </citation>
    <scope>NUCLEOTIDE SEQUENCE [LARGE SCALE GENOMIC DNA]</scope>
    <source>
        <strain evidence="2 3">DSM 17245</strain>
    </source>
</reference>
<evidence type="ECO:0000256" key="1">
    <source>
        <dbReference type="SAM" id="Phobius"/>
    </source>
</evidence>
<evidence type="ECO:0000313" key="3">
    <source>
        <dbReference type="Proteomes" id="UP000522163"/>
    </source>
</evidence>
<proteinExistence type="predicted"/>